<proteinExistence type="predicted"/>
<sequence length="67" mass="7387">MLAASEKNAFAIDELEGELRRKSNQGKEVKDRSATLPHRGTQPKRGESQRRRAGKAASTLQLGLLVE</sequence>
<protein>
    <submittedName>
        <fullName evidence="2">(apollo) hypothetical protein</fullName>
    </submittedName>
</protein>
<accession>A0A8S3XXS2</accession>
<evidence type="ECO:0000313" key="2">
    <source>
        <dbReference type="EMBL" id="CAG5047187.1"/>
    </source>
</evidence>
<feature type="region of interest" description="Disordered" evidence="1">
    <location>
        <begin position="20"/>
        <end position="67"/>
    </location>
</feature>
<comment type="caution">
    <text evidence="2">The sequence shown here is derived from an EMBL/GenBank/DDBJ whole genome shotgun (WGS) entry which is preliminary data.</text>
</comment>
<dbReference type="EMBL" id="CAJQZP010001449">
    <property type="protein sequence ID" value="CAG5047187.1"/>
    <property type="molecule type" value="Genomic_DNA"/>
</dbReference>
<feature type="compositionally biased region" description="Basic and acidic residues" evidence="1">
    <location>
        <begin position="20"/>
        <end position="33"/>
    </location>
</feature>
<dbReference type="Proteomes" id="UP000691718">
    <property type="component" value="Unassembled WGS sequence"/>
</dbReference>
<evidence type="ECO:0000256" key="1">
    <source>
        <dbReference type="SAM" id="MobiDB-lite"/>
    </source>
</evidence>
<name>A0A8S3XXS2_PARAO</name>
<gene>
    <name evidence="2" type="ORF">PAPOLLO_LOCUS23807</name>
</gene>
<dbReference type="AlphaFoldDB" id="A0A8S3XXS2"/>
<keyword evidence="3" id="KW-1185">Reference proteome</keyword>
<evidence type="ECO:0000313" key="3">
    <source>
        <dbReference type="Proteomes" id="UP000691718"/>
    </source>
</evidence>
<reference evidence="2" key="1">
    <citation type="submission" date="2021-04" db="EMBL/GenBank/DDBJ databases">
        <authorList>
            <person name="Tunstrom K."/>
        </authorList>
    </citation>
    <scope>NUCLEOTIDE SEQUENCE</scope>
</reference>
<organism evidence="2 3">
    <name type="scientific">Parnassius apollo</name>
    <name type="common">Apollo butterfly</name>
    <name type="synonym">Papilio apollo</name>
    <dbReference type="NCBI Taxonomy" id="110799"/>
    <lineage>
        <taxon>Eukaryota</taxon>
        <taxon>Metazoa</taxon>
        <taxon>Ecdysozoa</taxon>
        <taxon>Arthropoda</taxon>
        <taxon>Hexapoda</taxon>
        <taxon>Insecta</taxon>
        <taxon>Pterygota</taxon>
        <taxon>Neoptera</taxon>
        <taxon>Endopterygota</taxon>
        <taxon>Lepidoptera</taxon>
        <taxon>Glossata</taxon>
        <taxon>Ditrysia</taxon>
        <taxon>Papilionoidea</taxon>
        <taxon>Papilionidae</taxon>
        <taxon>Parnassiinae</taxon>
        <taxon>Parnassini</taxon>
        <taxon>Parnassius</taxon>
        <taxon>Parnassius</taxon>
    </lineage>
</organism>